<feature type="region of interest" description="Disordered" evidence="1">
    <location>
        <begin position="173"/>
        <end position="217"/>
    </location>
</feature>
<dbReference type="EMBL" id="JAHDYR010000012">
    <property type="protein sequence ID" value="KAG9394961.1"/>
    <property type="molecule type" value="Genomic_DNA"/>
</dbReference>
<organism evidence="2 3">
    <name type="scientific">Carpediemonas membranifera</name>
    <dbReference type="NCBI Taxonomy" id="201153"/>
    <lineage>
        <taxon>Eukaryota</taxon>
        <taxon>Metamonada</taxon>
        <taxon>Carpediemonas-like organisms</taxon>
        <taxon>Carpediemonas</taxon>
    </lineage>
</organism>
<accession>A0A8J6E300</accession>
<dbReference type="Gene3D" id="2.30.29.30">
    <property type="entry name" value="Pleckstrin-homology domain (PH domain)/Phosphotyrosine-binding domain (PTB)"/>
    <property type="match status" value="1"/>
</dbReference>
<protein>
    <submittedName>
        <fullName evidence="2">Uncharacterized protein</fullName>
    </submittedName>
</protein>
<evidence type="ECO:0000256" key="1">
    <source>
        <dbReference type="SAM" id="MobiDB-lite"/>
    </source>
</evidence>
<sequence>MSEDMQPVPAPIEDPFGKKEEKKGFFQRAKDWTQSASDSVVFKGSQGLLYLQHAVTTTTGMPAHVTYQRNFNLPSSEIPAGEWTCRVLSEKTNFVRGILSISQNFMCFQAGAPFDTYRICIPLGEIVAINHTDTKTLLVETKKAITIQFGEFSSIKPTVTVVWDTWQQYKQMVGTETEPEAEAEVKAEEEPKEEAEGNVDPTPAPELEQGTKDIAEE</sequence>
<dbReference type="Proteomes" id="UP000717585">
    <property type="component" value="Unassembled WGS sequence"/>
</dbReference>
<proteinExistence type="predicted"/>
<keyword evidence="3" id="KW-1185">Reference proteome</keyword>
<reference evidence="2" key="1">
    <citation type="submission" date="2021-05" db="EMBL/GenBank/DDBJ databases">
        <title>A free-living protist that lacks canonical eukaryotic 1 DNA replication and segregation systems.</title>
        <authorList>
            <person name="Salas-Leiva D.E."/>
            <person name="Tromer E.C."/>
            <person name="Curtis B.A."/>
            <person name="Jerlstrom-Hultqvist J."/>
            <person name="Kolisko M."/>
            <person name="Yi Z."/>
            <person name="Salas-Leiva J.S."/>
            <person name="Gallot-Lavallee L."/>
            <person name="Kops G.J.P.L."/>
            <person name="Archibald J.M."/>
            <person name="Simpson A.G.B."/>
            <person name="Roger A.J."/>
        </authorList>
    </citation>
    <scope>NUCLEOTIDE SEQUENCE</scope>
    <source>
        <strain evidence="2">BICM</strain>
    </source>
</reference>
<evidence type="ECO:0000313" key="3">
    <source>
        <dbReference type="Proteomes" id="UP000717585"/>
    </source>
</evidence>
<dbReference type="InterPro" id="IPR011993">
    <property type="entry name" value="PH-like_dom_sf"/>
</dbReference>
<comment type="caution">
    <text evidence="2">The sequence shown here is derived from an EMBL/GenBank/DDBJ whole genome shotgun (WGS) entry which is preliminary data.</text>
</comment>
<evidence type="ECO:0000313" key="2">
    <source>
        <dbReference type="EMBL" id="KAG9394961.1"/>
    </source>
</evidence>
<name>A0A8J6E300_9EUKA</name>
<dbReference type="AlphaFoldDB" id="A0A8J6E300"/>
<gene>
    <name evidence="2" type="ORF">J8273_0169</name>
</gene>